<evidence type="ECO:0000313" key="2">
    <source>
        <dbReference type="EMBL" id="OCL07335.1"/>
    </source>
</evidence>
<name>A0A8E2EZ46_9PEZI</name>
<organism evidence="2 3">
    <name type="scientific">Glonium stellatum</name>
    <dbReference type="NCBI Taxonomy" id="574774"/>
    <lineage>
        <taxon>Eukaryota</taxon>
        <taxon>Fungi</taxon>
        <taxon>Dikarya</taxon>
        <taxon>Ascomycota</taxon>
        <taxon>Pezizomycotina</taxon>
        <taxon>Dothideomycetes</taxon>
        <taxon>Pleosporomycetidae</taxon>
        <taxon>Gloniales</taxon>
        <taxon>Gloniaceae</taxon>
        <taxon>Glonium</taxon>
    </lineage>
</organism>
<protein>
    <submittedName>
        <fullName evidence="2">Uncharacterized protein</fullName>
    </submittedName>
</protein>
<gene>
    <name evidence="2" type="ORF">AOQ84DRAFT_295289</name>
</gene>
<evidence type="ECO:0000313" key="3">
    <source>
        <dbReference type="Proteomes" id="UP000250140"/>
    </source>
</evidence>
<sequence>QLDDRYFRGLEGQYTFDLHFLLQEEGAPAGEHIVRARGAWFGNRSVSAEVDLPAGRYEVVPKIAALKSPAKPEVQDVVREWAGRNPQKLRQVGMNYDVANAKGAEAETKTKKHKKKATSTAPKSSGAADYPSPPEVGADQDGAPSVEEADAAPQPAANPPPTEEKINPWNAICVIGLRVYTKDQDVSIKLVKPKDDEEAAALDVDGATAAGATM</sequence>
<feature type="compositionally biased region" description="Low complexity" evidence="1">
    <location>
        <begin position="118"/>
        <end position="128"/>
    </location>
</feature>
<keyword evidence="3" id="KW-1185">Reference proteome</keyword>
<dbReference type="Proteomes" id="UP000250140">
    <property type="component" value="Unassembled WGS sequence"/>
</dbReference>
<feature type="non-terminal residue" evidence="2">
    <location>
        <position position="214"/>
    </location>
</feature>
<reference evidence="2 3" key="1">
    <citation type="journal article" date="2016" name="Nat. Commun.">
        <title>Ectomycorrhizal ecology is imprinted in the genome of the dominant symbiotic fungus Cenococcum geophilum.</title>
        <authorList>
            <consortium name="DOE Joint Genome Institute"/>
            <person name="Peter M."/>
            <person name="Kohler A."/>
            <person name="Ohm R.A."/>
            <person name="Kuo A."/>
            <person name="Krutzmann J."/>
            <person name="Morin E."/>
            <person name="Arend M."/>
            <person name="Barry K.W."/>
            <person name="Binder M."/>
            <person name="Choi C."/>
            <person name="Clum A."/>
            <person name="Copeland A."/>
            <person name="Grisel N."/>
            <person name="Haridas S."/>
            <person name="Kipfer T."/>
            <person name="LaButti K."/>
            <person name="Lindquist E."/>
            <person name="Lipzen A."/>
            <person name="Maire R."/>
            <person name="Meier B."/>
            <person name="Mihaltcheva S."/>
            <person name="Molinier V."/>
            <person name="Murat C."/>
            <person name="Poggeler S."/>
            <person name="Quandt C.A."/>
            <person name="Sperisen C."/>
            <person name="Tritt A."/>
            <person name="Tisserant E."/>
            <person name="Crous P.W."/>
            <person name="Henrissat B."/>
            <person name="Nehls U."/>
            <person name="Egli S."/>
            <person name="Spatafora J.W."/>
            <person name="Grigoriev I.V."/>
            <person name="Martin F.M."/>
        </authorList>
    </citation>
    <scope>NUCLEOTIDE SEQUENCE [LARGE SCALE GENOMIC DNA]</scope>
    <source>
        <strain evidence="2 3">CBS 207.34</strain>
    </source>
</reference>
<accession>A0A8E2EZ46</accession>
<dbReference type="OrthoDB" id="3796952at2759"/>
<dbReference type="EMBL" id="KV749896">
    <property type="protein sequence ID" value="OCL07335.1"/>
    <property type="molecule type" value="Genomic_DNA"/>
</dbReference>
<proteinExistence type="predicted"/>
<feature type="region of interest" description="Disordered" evidence="1">
    <location>
        <begin position="194"/>
        <end position="214"/>
    </location>
</feature>
<feature type="compositionally biased region" description="Low complexity" evidence="1">
    <location>
        <begin position="201"/>
        <end position="214"/>
    </location>
</feature>
<feature type="region of interest" description="Disordered" evidence="1">
    <location>
        <begin position="103"/>
        <end position="168"/>
    </location>
</feature>
<dbReference type="AlphaFoldDB" id="A0A8E2EZ46"/>
<evidence type="ECO:0000256" key="1">
    <source>
        <dbReference type="SAM" id="MobiDB-lite"/>
    </source>
</evidence>